<reference evidence="3" key="1">
    <citation type="submission" date="2022-08" db="EMBL/GenBank/DDBJ databases">
        <authorList>
            <person name="Kallberg Y."/>
            <person name="Tangrot J."/>
            <person name="Rosling A."/>
        </authorList>
    </citation>
    <scope>NUCLEOTIDE SEQUENCE</scope>
    <source>
        <strain evidence="3">Wild A</strain>
    </source>
</reference>
<evidence type="ECO:0000313" key="4">
    <source>
        <dbReference type="Proteomes" id="UP001153678"/>
    </source>
</evidence>
<evidence type="ECO:0000259" key="2">
    <source>
        <dbReference type="Pfam" id="PF04774"/>
    </source>
</evidence>
<dbReference type="Proteomes" id="UP001153678">
    <property type="component" value="Unassembled WGS sequence"/>
</dbReference>
<organism evidence="3 4">
    <name type="scientific">Funneliformis geosporum</name>
    <dbReference type="NCBI Taxonomy" id="1117311"/>
    <lineage>
        <taxon>Eukaryota</taxon>
        <taxon>Fungi</taxon>
        <taxon>Fungi incertae sedis</taxon>
        <taxon>Mucoromycota</taxon>
        <taxon>Glomeromycotina</taxon>
        <taxon>Glomeromycetes</taxon>
        <taxon>Glomerales</taxon>
        <taxon>Glomeraceae</taxon>
        <taxon>Funneliformis</taxon>
    </lineage>
</organism>
<name>A0A9W4SS92_9GLOM</name>
<dbReference type="InterPro" id="IPR006861">
    <property type="entry name" value="HABP4_PAIRBP1-bd"/>
</dbReference>
<feature type="region of interest" description="Disordered" evidence="1">
    <location>
        <begin position="1"/>
        <end position="43"/>
    </location>
</feature>
<evidence type="ECO:0000256" key="1">
    <source>
        <dbReference type="SAM" id="MobiDB-lite"/>
    </source>
</evidence>
<proteinExistence type="predicted"/>
<evidence type="ECO:0000313" key="3">
    <source>
        <dbReference type="EMBL" id="CAI2179699.1"/>
    </source>
</evidence>
<dbReference type="OrthoDB" id="2122308at2759"/>
<feature type="domain" description="Hyaluronan/mRNA-binding protein" evidence="2">
    <location>
        <begin position="22"/>
        <end position="57"/>
    </location>
</feature>
<protein>
    <submittedName>
        <fullName evidence="3">15878_t:CDS:1</fullName>
    </submittedName>
</protein>
<dbReference type="AlphaFoldDB" id="A0A9W4SS92"/>
<sequence>MITDSKKQHVTSINQEKHHQRGTLTDIRALPKKSGAGNGNWGVVGDEINSDEYNLMMTTNITKITNVQSSHIKVIATEEFLKLRNAVSTTVGS</sequence>
<dbReference type="Pfam" id="PF04774">
    <property type="entry name" value="HABP4_PAI-RBP1"/>
    <property type="match status" value="1"/>
</dbReference>
<gene>
    <name evidence="3" type="ORF">FWILDA_LOCUS9218</name>
</gene>
<dbReference type="EMBL" id="CAMKVN010002130">
    <property type="protein sequence ID" value="CAI2179699.1"/>
    <property type="molecule type" value="Genomic_DNA"/>
</dbReference>
<keyword evidence="4" id="KW-1185">Reference proteome</keyword>
<accession>A0A9W4SS92</accession>
<comment type="caution">
    <text evidence="3">The sequence shown here is derived from an EMBL/GenBank/DDBJ whole genome shotgun (WGS) entry which is preliminary data.</text>
</comment>